<comment type="caution">
    <text evidence="3">The sequence shown here is derived from an EMBL/GenBank/DDBJ whole genome shotgun (WGS) entry which is preliminary data.</text>
</comment>
<sequence>MIDALRSLAPVVAGALPCAETVGVLSPTEEVEAARLLGSIQSKVAESLALLAADIERRSARELGTSGLAAKNGFKDATGFVQDLVGVRRDEAARLIRVGGLLETAEAVPPLAPPADAGRGDEPPVRSLGALRGVAGSWDAPLGVALKHRWLTAAQSDALRTGLGNPRALELHDAWRAAVLELIDDCWAGHWSPEDLARAAKRMRASLDSAQAAAEARRRYELRSFTRTVRSSGMAHYDIDLDPESDARFYGPIRRLLSPRFGGPRFTSEADKAAAEQVESDPRSNAQLQVDTLLDLIDRAVSNDSGQLFKTREPQVTVAVTADDLRKARGAEDVLRRHHAGDHTACPAAGPGDLGSAKAVADGAGTAGSNENVGDAEMAGSADNAGGTGNAADARSAGSAGRARNSQGAAGAVFGTTACPGPDTGVAFVEGRDEPIAATDALRMICTTGFTPLLFDPSGQTIDLGKDQRFFTARQRRAISVRDGGCMYPGCDRPPGDCEYHHINPWAQHPSHRTSEVRDGILLCRRHHKMVHDHGAKIARSEGTYTLIWPGKEAVVLHSKSGARLQLRLRA</sequence>
<dbReference type="InterPro" id="IPR003615">
    <property type="entry name" value="HNH_nuc"/>
</dbReference>
<organism evidence="3 4">
    <name type="scientific">Gryllotalpicola kribbensis</name>
    <dbReference type="NCBI Taxonomy" id="993084"/>
    <lineage>
        <taxon>Bacteria</taxon>
        <taxon>Bacillati</taxon>
        <taxon>Actinomycetota</taxon>
        <taxon>Actinomycetes</taxon>
        <taxon>Micrococcales</taxon>
        <taxon>Microbacteriaceae</taxon>
        <taxon>Gryllotalpicola</taxon>
    </lineage>
</organism>
<feature type="region of interest" description="Disordered" evidence="1">
    <location>
        <begin position="336"/>
        <end position="403"/>
    </location>
</feature>
<accession>A0ABP8AMF9</accession>
<dbReference type="CDD" id="cd00085">
    <property type="entry name" value="HNHc"/>
    <property type="match status" value="1"/>
</dbReference>
<keyword evidence="4" id="KW-1185">Reference proteome</keyword>
<dbReference type="InterPro" id="IPR003870">
    <property type="entry name" value="DUF222"/>
</dbReference>
<feature type="compositionally biased region" description="Low complexity" evidence="1">
    <location>
        <begin position="379"/>
        <end position="403"/>
    </location>
</feature>
<reference evidence="4" key="1">
    <citation type="journal article" date="2019" name="Int. J. Syst. Evol. Microbiol.">
        <title>The Global Catalogue of Microorganisms (GCM) 10K type strain sequencing project: providing services to taxonomists for standard genome sequencing and annotation.</title>
        <authorList>
            <consortium name="The Broad Institute Genomics Platform"/>
            <consortium name="The Broad Institute Genome Sequencing Center for Infectious Disease"/>
            <person name="Wu L."/>
            <person name="Ma J."/>
        </authorList>
    </citation>
    <scope>NUCLEOTIDE SEQUENCE [LARGE SCALE GENOMIC DNA]</scope>
    <source>
        <strain evidence="4">JCM 17593</strain>
    </source>
</reference>
<evidence type="ECO:0000313" key="3">
    <source>
        <dbReference type="EMBL" id="GAA4186211.1"/>
    </source>
</evidence>
<dbReference type="SMART" id="SM00507">
    <property type="entry name" value="HNHc"/>
    <property type="match status" value="1"/>
</dbReference>
<evidence type="ECO:0000313" key="4">
    <source>
        <dbReference type="Proteomes" id="UP001500213"/>
    </source>
</evidence>
<gene>
    <name evidence="3" type="ORF">GCM10022288_09380</name>
</gene>
<dbReference type="Proteomes" id="UP001500213">
    <property type="component" value="Unassembled WGS sequence"/>
</dbReference>
<dbReference type="Pfam" id="PF02720">
    <property type="entry name" value="DUF222"/>
    <property type="match status" value="1"/>
</dbReference>
<evidence type="ECO:0000259" key="2">
    <source>
        <dbReference type="SMART" id="SM00507"/>
    </source>
</evidence>
<name>A0ABP8AMF9_9MICO</name>
<protein>
    <recommendedName>
        <fullName evidence="2">HNH nuclease domain-containing protein</fullName>
    </recommendedName>
</protein>
<feature type="domain" description="HNH nuclease" evidence="2">
    <location>
        <begin position="474"/>
        <end position="529"/>
    </location>
</feature>
<evidence type="ECO:0000256" key="1">
    <source>
        <dbReference type="SAM" id="MobiDB-lite"/>
    </source>
</evidence>
<dbReference type="EMBL" id="BAABBX010000006">
    <property type="protein sequence ID" value="GAA4186211.1"/>
    <property type="molecule type" value="Genomic_DNA"/>
</dbReference>
<proteinExistence type="predicted"/>